<accession>A4IN98</accession>
<organism evidence="1 2">
    <name type="scientific">Geobacillus thermodenitrificans (strain NG80-2)</name>
    <dbReference type="NCBI Taxonomy" id="420246"/>
    <lineage>
        <taxon>Bacteria</taxon>
        <taxon>Bacillati</taxon>
        <taxon>Bacillota</taxon>
        <taxon>Bacilli</taxon>
        <taxon>Bacillales</taxon>
        <taxon>Anoxybacillaceae</taxon>
        <taxon>Geobacillus</taxon>
    </lineage>
</organism>
<proteinExistence type="predicted"/>
<dbReference type="Proteomes" id="UP000001578">
    <property type="component" value="Chromosome"/>
</dbReference>
<protein>
    <submittedName>
        <fullName evidence="1">Uncharacterized protein</fullName>
    </submittedName>
</protein>
<dbReference type="HOGENOM" id="CLU_2953983_0_0_9"/>
<dbReference type="eggNOG" id="COG0598">
    <property type="taxonomic scope" value="Bacteria"/>
</dbReference>
<dbReference type="AlphaFoldDB" id="A4IN98"/>
<gene>
    <name evidence="1" type="ordered locus">GTNG_1432</name>
</gene>
<reference evidence="1 2" key="1">
    <citation type="journal article" date="2007" name="Proc. Natl. Acad. Sci. U.S.A.">
        <title>Genome and proteome of long-chain alkane degrading Geobacillus thermodenitrificans NG80-2 isolated from a deep-subsurface oil reservoir.</title>
        <authorList>
            <person name="Feng L."/>
            <person name="Wang W."/>
            <person name="Cheng J."/>
            <person name="Ren Y."/>
            <person name="Zhao G."/>
            <person name="Gao C."/>
            <person name="Tang Y."/>
            <person name="Liu X."/>
            <person name="Han W."/>
            <person name="Peng X."/>
            <person name="Liu R."/>
            <person name="Wang L."/>
        </authorList>
    </citation>
    <scope>NUCLEOTIDE SEQUENCE [LARGE SCALE GENOMIC DNA]</scope>
    <source>
        <strain evidence="1 2">NG80-2</strain>
    </source>
</reference>
<evidence type="ECO:0000313" key="2">
    <source>
        <dbReference type="Proteomes" id="UP000001578"/>
    </source>
</evidence>
<dbReference type="EMBL" id="CP000557">
    <property type="protein sequence ID" value="ABO66802.1"/>
    <property type="molecule type" value="Genomic_DNA"/>
</dbReference>
<dbReference type="SUPFAM" id="SSF143865">
    <property type="entry name" value="CorA soluble domain-like"/>
    <property type="match status" value="1"/>
</dbReference>
<dbReference type="KEGG" id="gtn:GTNG_1432"/>
<evidence type="ECO:0000313" key="1">
    <source>
        <dbReference type="EMBL" id="ABO66802.1"/>
    </source>
</evidence>
<sequence>MQVIDQMADRIQGLERQVFETLFANEIGRDIYRMKTYLHELRQVAEAQEKRFAMLSFRI</sequence>
<dbReference type="InterPro" id="IPR045861">
    <property type="entry name" value="CorA_cytoplasmic_dom"/>
</dbReference>
<name>A4IN98_GEOTN</name>